<feature type="compositionally biased region" description="Low complexity" evidence="1">
    <location>
        <begin position="226"/>
        <end position="255"/>
    </location>
</feature>
<dbReference type="KEGG" id="loi:92360060"/>
<evidence type="ECO:0000313" key="5">
    <source>
        <dbReference type="Proteomes" id="UP000674143"/>
    </source>
</evidence>
<feature type="compositionally biased region" description="Polar residues" evidence="1">
    <location>
        <begin position="447"/>
        <end position="467"/>
    </location>
</feature>
<keyword evidence="2" id="KW-0472">Membrane</keyword>
<dbReference type="PANTHER" id="PTHR35613">
    <property type="entry name" value="C-TYPE LECTIN DOMAIN-CONTAINING PROTEIN"/>
    <property type="match status" value="1"/>
</dbReference>
<organism evidence="4 5">
    <name type="scientific">Leishmania orientalis</name>
    <dbReference type="NCBI Taxonomy" id="2249476"/>
    <lineage>
        <taxon>Eukaryota</taxon>
        <taxon>Discoba</taxon>
        <taxon>Euglenozoa</taxon>
        <taxon>Kinetoplastea</taxon>
        <taxon>Metakinetoplastina</taxon>
        <taxon>Trypanosomatida</taxon>
        <taxon>Trypanosomatidae</taxon>
        <taxon>Leishmaniinae</taxon>
        <taxon>Leishmania</taxon>
    </lineage>
</organism>
<feature type="chain" id="PRO_5032724669" evidence="3">
    <location>
        <begin position="33"/>
        <end position="487"/>
    </location>
</feature>
<dbReference type="EMBL" id="JAFHLR010000027">
    <property type="protein sequence ID" value="KAG5475555.1"/>
    <property type="molecule type" value="Genomic_DNA"/>
</dbReference>
<dbReference type="Pfam" id="PF16825">
    <property type="entry name" value="DUF5075"/>
    <property type="match status" value="1"/>
</dbReference>
<reference evidence="5" key="2">
    <citation type="journal article" date="2021" name="Sci. Data">
        <title>Chromosome-scale genome sequencing, assembly and annotation of six genomes from subfamily Leishmaniinae.</title>
        <authorList>
            <person name="Almutairi H."/>
            <person name="Urbaniak M.D."/>
            <person name="Bates M.D."/>
            <person name="Jariyapan N."/>
            <person name="Kwakye-Nuako G."/>
            <person name="Thomaz Soccol V."/>
            <person name="Al-Salem W.S."/>
            <person name="Dillon R.J."/>
            <person name="Bates P.A."/>
            <person name="Gatherer D."/>
        </authorList>
    </citation>
    <scope>NUCLEOTIDE SEQUENCE [LARGE SCALE GENOMIC DNA]</scope>
</reference>
<sequence length="487" mass="52199">MSIPFSDDPRGPGRHDLLSVCAWALLLCVVFARGAAPVYDVNSVQIIVENAFESSLRSYQSQACAARGGVLVPDVSDAIHVELLDKIAAAGASSYCGYLGGSTLLSSTGCTTSRATLSCVWHWDQGRYDGAENAYPFYTGNYYPVSESGGGLSGAGMISTASGNYWMQENGVQAFPGKKHERYAMLARPQRYSGPGWMDSSDASFSYGNFPTNRYFLMCLFEKTTTTPSTEPPTVTTTPSTEPPTVTTTPSTEPPNATSTFTRPPDTSADDESMKKGATKRKVNTWVGISIVITLVLGLAFLFIICKARRKHWCCFADKESAAAAPIASSALIASAASRSAMPPSSRCSRHSSNSRLSSKSSSCCSVRSFHVATVDRAGGGRRSILQDESRGMMDNNEHLDTYSDASSDFSKWREDRLSPAEGVAMLLGSELSHASTGPAVVAPPASDSQTLTRRSFSNSPDEGNTDTPPPRLRRISSVSFIEQGNF</sequence>
<protein>
    <submittedName>
        <fullName evidence="4">Uncharacterized protein</fullName>
    </submittedName>
</protein>
<comment type="caution">
    <text evidence="4">The sequence shown here is derived from an EMBL/GenBank/DDBJ whole genome shotgun (WGS) entry which is preliminary data.</text>
</comment>
<feature type="signal peptide" evidence="3">
    <location>
        <begin position="1"/>
        <end position="32"/>
    </location>
</feature>
<proteinExistence type="predicted"/>
<feature type="transmembrane region" description="Helical" evidence="2">
    <location>
        <begin position="286"/>
        <end position="306"/>
    </location>
</feature>
<dbReference type="PANTHER" id="PTHR35613:SF2">
    <property type="entry name" value="C-TYPE LECTIN DOMAIN-CONTAINING PROTEIN"/>
    <property type="match status" value="1"/>
</dbReference>
<keyword evidence="2" id="KW-1133">Transmembrane helix</keyword>
<evidence type="ECO:0000313" key="4">
    <source>
        <dbReference type="EMBL" id="KAG5475555.1"/>
    </source>
</evidence>
<accession>A0A836HEU4</accession>
<feature type="region of interest" description="Disordered" evidence="1">
    <location>
        <begin position="341"/>
        <end position="361"/>
    </location>
</feature>
<dbReference type="AlphaFoldDB" id="A0A836HEU4"/>
<evidence type="ECO:0000256" key="2">
    <source>
        <dbReference type="SAM" id="Phobius"/>
    </source>
</evidence>
<gene>
    <name evidence="4" type="ORF">LSCM4_04137</name>
</gene>
<feature type="region of interest" description="Disordered" evidence="1">
    <location>
        <begin position="437"/>
        <end position="473"/>
    </location>
</feature>
<keyword evidence="3" id="KW-0732">Signal</keyword>
<dbReference type="RefSeq" id="XP_067062063.1">
    <property type="nucleotide sequence ID" value="XM_067206126.1"/>
</dbReference>
<keyword evidence="2" id="KW-0812">Transmembrane</keyword>
<dbReference type="GeneID" id="92360060"/>
<feature type="region of interest" description="Disordered" evidence="1">
    <location>
        <begin position="226"/>
        <end position="279"/>
    </location>
</feature>
<dbReference type="InterPro" id="IPR031797">
    <property type="entry name" value="DUF5075"/>
</dbReference>
<dbReference type="Proteomes" id="UP000674143">
    <property type="component" value="Unassembled WGS sequence"/>
</dbReference>
<keyword evidence="5" id="KW-1185">Reference proteome</keyword>
<evidence type="ECO:0000256" key="3">
    <source>
        <dbReference type="SAM" id="SignalP"/>
    </source>
</evidence>
<evidence type="ECO:0000256" key="1">
    <source>
        <dbReference type="SAM" id="MobiDB-lite"/>
    </source>
</evidence>
<name>A0A836HEU4_9TRYP</name>
<reference evidence="5" key="1">
    <citation type="journal article" date="2021" name="Microbiol. Resour. Announc.">
        <title>LGAAP: Leishmaniinae Genome Assembly and Annotation Pipeline.</title>
        <authorList>
            <person name="Almutairi H."/>
            <person name="Urbaniak M.D."/>
            <person name="Bates M.D."/>
            <person name="Jariyapan N."/>
            <person name="Kwakye-Nuako G."/>
            <person name="Thomaz-Soccol V."/>
            <person name="Al-Salem W.S."/>
            <person name="Dillon R.J."/>
            <person name="Bates P.A."/>
            <person name="Gatherer D."/>
        </authorList>
    </citation>
    <scope>NUCLEOTIDE SEQUENCE [LARGE SCALE GENOMIC DNA]</scope>
</reference>